<dbReference type="Proteomes" id="UP000315295">
    <property type="component" value="Unassembled WGS sequence"/>
</dbReference>
<keyword evidence="3" id="KW-0268">Exocytosis</keyword>
<evidence type="ECO:0000259" key="5">
    <source>
        <dbReference type="Pfam" id="PF03081"/>
    </source>
</evidence>
<evidence type="ECO:0000256" key="1">
    <source>
        <dbReference type="ARBA" id="ARBA00006756"/>
    </source>
</evidence>
<comment type="function">
    <text evidence="3">Component of the exocyst complex.</text>
</comment>
<dbReference type="SUPFAM" id="SSF74788">
    <property type="entry name" value="Cullin repeat-like"/>
    <property type="match status" value="1"/>
</dbReference>
<dbReference type="PANTHER" id="PTHR12542:SF49">
    <property type="entry name" value="EXOCYST SUBUNIT EXO70 FAMILY PROTEIN"/>
    <property type="match status" value="1"/>
</dbReference>
<dbReference type="EMBL" id="VIEB01001144">
    <property type="protein sequence ID" value="TQD74908.1"/>
    <property type="molecule type" value="Genomic_DNA"/>
</dbReference>
<dbReference type="GO" id="GO:0015031">
    <property type="term" value="P:protein transport"/>
    <property type="evidence" value="ECO:0007669"/>
    <property type="project" value="UniProtKB-KW"/>
</dbReference>
<dbReference type="GO" id="GO:0005546">
    <property type="term" value="F:phosphatidylinositol-4,5-bisphosphate binding"/>
    <property type="evidence" value="ECO:0007669"/>
    <property type="project" value="InterPro"/>
</dbReference>
<organism evidence="6 7">
    <name type="scientific">Malus baccata</name>
    <name type="common">Siberian crab apple</name>
    <name type="synonym">Pyrus baccata</name>
    <dbReference type="NCBI Taxonomy" id="106549"/>
    <lineage>
        <taxon>Eukaryota</taxon>
        <taxon>Viridiplantae</taxon>
        <taxon>Streptophyta</taxon>
        <taxon>Embryophyta</taxon>
        <taxon>Tracheophyta</taxon>
        <taxon>Spermatophyta</taxon>
        <taxon>Magnoliopsida</taxon>
        <taxon>eudicotyledons</taxon>
        <taxon>Gunneridae</taxon>
        <taxon>Pentapetalae</taxon>
        <taxon>rosids</taxon>
        <taxon>fabids</taxon>
        <taxon>Rosales</taxon>
        <taxon>Rosaceae</taxon>
        <taxon>Amygdaloideae</taxon>
        <taxon>Maleae</taxon>
        <taxon>Malus</taxon>
    </lineage>
</organism>
<evidence type="ECO:0000256" key="3">
    <source>
        <dbReference type="RuleBase" id="RU365026"/>
    </source>
</evidence>
<comment type="caution">
    <text evidence="6">The sequence shown here is derived from an EMBL/GenBank/DDBJ whole genome shotgun (WGS) entry which is preliminary data.</text>
</comment>
<dbReference type="InterPro" id="IPR016159">
    <property type="entry name" value="Cullin_repeat-like_dom_sf"/>
</dbReference>
<gene>
    <name evidence="6" type="ORF">C1H46_039545</name>
</gene>
<protein>
    <recommendedName>
        <fullName evidence="3">Exocyst subunit Exo70 family protein</fullName>
    </recommendedName>
</protein>
<comment type="similarity">
    <text evidence="1 3">Belongs to the EXO70 family.</text>
</comment>
<evidence type="ECO:0000256" key="2">
    <source>
        <dbReference type="ARBA" id="ARBA00022448"/>
    </source>
</evidence>
<keyword evidence="3" id="KW-0653">Protein transport</keyword>
<name>A0A540KL22_MALBA</name>
<dbReference type="InterPro" id="IPR004140">
    <property type="entry name" value="Exo70"/>
</dbReference>
<keyword evidence="7" id="KW-1185">Reference proteome</keyword>
<evidence type="ECO:0000256" key="4">
    <source>
        <dbReference type="SAM" id="MobiDB-lite"/>
    </source>
</evidence>
<dbReference type="PANTHER" id="PTHR12542">
    <property type="entry name" value="EXOCYST COMPLEX PROTEIN EXO70"/>
    <property type="match status" value="1"/>
</dbReference>
<sequence>MKLGESVKATFSNPVAGGGIHPLTKYVMNYLRILTDYGETLNFLFEDSADADSISLSPDTTPTSDEENKPTDSPGRIFPMVRHFRSLT</sequence>
<evidence type="ECO:0000313" key="7">
    <source>
        <dbReference type="Proteomes" id="UP000315295"/>
    </source>
</evidence>
<accession>A0A540KL22</accession>
<dbReference type="Gene3D" id="1.20.1280.170">
    <property type="entry name" value="Exocyst complex component Exo70"/>
    <property type="match status" value="1"/>
</dbReference>
<dbReference type="Pfam" id="PF03081">
    <property type="entry name" value="Exo70_C"/>
    <property type="match status" value="1"/>
</dbReference>
<keyword evidence="2 3" id="KW-0813">Transport</keyword>
<feature type="domain" description="Exocyst complex subunit Exo70 C-terminal" evidence="5">
    <location>
        <begin position="4"/>
        <end position="72"/>
    </location>
</feature>
<feature type="compositionally biased region" description="Polar residues" evidence="4">
    <location>
        <begin position="54"/>
        <end position="63"/>
    </location>
</feature>
<dbReference type="GO" id="GO:0000145">
    <property type="term" value="C:exocyst"/>
    <property type="evidence" value="ECO:0007669"/>
    <property type="project" value="InterPro"/>
</dbReference>
<proteinExistence type="inferred from homology"/>
<reference evidence="6 7" key="1">
    <citation type="journal article" date="2019" name="G3 (Bethesda)">
        <title>Sequencing of a Wild Apple (Malus baccata) Genome Unravels the Differences Between Cultivated and Wild Apple Species Regarding Disease Resistance and Cold Tolerance.</title>
        <authorList>
            <person name="Chen X."/>
        </authorList>
    </citation>
    <scope>NUCLEOTIDE SEQUENCE [LARGE SCALE GENOMIC DNA]</scope>
    <source>
        <strain evidence="7">cv. Shandingzi</strain>
        <tissue evidence="6">Leaves</tissue>
    </source>
</reference>
<dbReference type="GO" id="GO:0006887">
    <property type="term" value="P:exocytosis"/>
    <property type="evidence" value="ECO:0007669"/>
    <property type="project" value="UniProtKB-KW"/>
</dbReference>
<dbReference type="InterPro" id="IPR046364">
    <property type="entry name" value="Exo70_C"/>
</dbReference>
<dbReference type="AlphaFoldDB" id="A0A540KL22"/>
<evidence type="ECO:0000313" key="6">
    <source>
        <dbReference type="EMBL" id="TQD74908.1"/>
    </source>
</evidence>
<feature type="region of interest" description="Disordered" evidence="4">
    <location>
        <begin position="54"/>
        <end position="77"/>
    </location>
</feature>
<dbReference type="STRING" id="106549.A0A540KL22"/>